<evidence type="ECO:0000256" key="3">
    <source>
        <dbReference type="ARBA" id="ARBA00022989"/>
    </source>
</evidence>
<evidence type="ECO:0000256" key="2">
    <source>
        <dbReference type="ARBA" id="ARBA00022692"/>
    </source>
</evidence>
<evidence type="ECO:0000256" key="5">
    <source>
        <dbReference type="SAM" id="Phobius"/>
    </source>
</evidence>
<keyword evidence="3 5" id="KW-1133">Transmembrane helix</keyword>
<dbReference type="Proteomes" id="UP000076798">
    <property type="component" value="Unassembled WGS sequence"/>
</dbReference>
<proteinExistence type="predicted"/>
<dbReference type="GO" id="GO:0005886">
    <property type="term" value="C:plasma membrane"/>
    <property type="evidence" value="ECO:0007669"/>
    <property type="project" value="InterPro"/>
</dbReference>
<evidence type="ECO:0000313" key="7">
    <source>
        <dbReference type="Proteomes" id="UP000076798"/>
    </source>
</evidence>
<comment type="subcellular location">
    <subcellularLocation>
        <location evidence="1">Membrane</location>
        <topology evidence="1">Multi-pass membrane protein</topology>
    </subcellularLocation>
</comment>
<dbReference type="GO" id="GO:0032153">
    <property type="term" value="C:cell division site"/>
    <property type="evidence" value="ECO:0007669"/>
    <property type="project" value="TreeGrafter"/>
</dbReference>
<dbReference type="InterPro" id="IPR051380">
    <property type="entry name" value="pH-response_reg_palI/RIM9"/>
</dbReference>
<accession>A0A166ENI3</accession>
<feature type="transmembrane region" description="Helical" evidence="5">
    <location>
        <begin position="176"/>
        <end position="196"/>
    </location>
</feature>
<feature type="transmembrane region" description="Helical" evidence="5">
    <location>
        <begin position="133"/>
        <end position="156"/>
    </location>
</feature>
<sequence length="231" mass="25000">MSGLYGSAFTVEFVALVLIVLASISLPVFDGFRSASVANTAFFNPSGEEISSIRFGVWGYCNFNQLGNATCFDKRPYSLVINATANHKTSSFSIPTSRTGPLIMHVVAAAFTVVALLSIIFARISIKRFAQVIAALTSILAMIMAIVALVIDILFFSHVQHGIDKITDLTKTTLGIGSWLTLAASVFLVIGTLELIANSRRQNTYVVPIAARPASLVYHQEVIHTRAVQVY</sequence>
<dbReference type="PANTHER" id="PTHR28013">
    <property type="entry name" value="PROTEIN DCV1-RELATED"/>
    <property type="match status" value="1"/>
</dbReference>
<gene>
    <name evidence="6" type="ORF">SISSUDRAFT_1045094</name>
</gene>
<feature type="transmembrane region" description="Helical" evidence="5">
    <location>
        <begin position="102"/>
        <end position="121"/>
    </location>
</feature>
<evidence type="ECO:0000256" key="1">
    <source>
        <dbReference type="ARBA" id="ARBA00004141"/>
    </source>
</evidence>
<keyword evidence="7" id="KW-1185">Reference proteome</keyword>
<protein>
    <submittedName>
        <fullName evidence="6">Pali-domain-containing protein</fullName>
    </submittedName>
</protein>
<organism evidence="6 7">
    <name type="scientific">Sistotremastrum suecicum HHB10207 ss-3</name>
    <dbReference type="NCBI Taxonomy" id="1314776"/>
    <lineage>
        <taxon>Eukaryota</taxon>
        <taxon>Fungi</taxon>
        <taxon>Dikarya</taxon>
        <taxon>Basidiomycota</taxon>
        <taxon>Agaricomycotina</taxon>
        <taxon>Agaricomycetes</taxon>
        <taxon>Sistotremastrales</taxon>
        <taxon>Sistotremastraceae</taxon>
        <taxon>Sistotremastrum</taxon>
    </lineage>
</organism>
<keyword evidence="2 5" id="KW-0812">Transmembrane</keyword>
<dbReference type="AlphaFoldDB" id="A0A166ENI3"/>
<dbReference type="InterPro" id="IPR009571">
    <property type="entry name" value="SUR7/Rim9-like_fungi"/>
</dbReference>
<dbReference type="GO" id="GO:0035838">
    <property type="term" value="C:growing cell tip"/>
    <property type="evidence" value="ECO:0007669"/>
    <property type="project" value="TreeGrafter"/>
</dbReference>
<feature type="transmembrane region" description="Helical" evidence="5">
    <location>
        <begin position="7"/>
        <end position="29"/>
    </location>
</feature>
<name>A0A166ENI3_9AGAM</name>
<dbReference type="Pfam" id="PF06687">
    <property type="entry name" value="SUR7"/>
    <property type="match status" value="1"/>
</dbReference>
<dbReference type="PANTHER" id="PTHR28013:SF3">
    <property type="entry name" value="PROTEIN DCV1-RELATED"/>
    <property type="match status" value="1"/>
</dbReference>
<reference evidence="6 7" key="1">
    <citation type="journal article" date="2016" name="Mol. Biol. Evol.">
        <title>Comparative Genomics of Early-Diverging Mushroom-Forming Fungi Provides Insights into the Origins of Lignocellulose Decay Capabilities.</title>
        <authorList>
            <person name="Nagy L.G."/>
            <person name="Riley R."/>
            <person name="Tritt A."/>
            <person name="Adam C."/>
            <person name="Daum C."/>
            <person name="Floudas D."/>
            <person name="Sun H."/>
            <person name="Yadav J.S."/>
            <person name="Pangilinan J."/>
            <person name="Larsson K.H."/>
            <person name="Matsuura K."/>
            <person name="Barry K."/>
            <person name="Labutti K."/>
            <person name="Kuo R."/>
            <person name="Ohm R.A."/>
            <person name="Bhattacharya S.S."/>
            <person name="Shirouzu T."/>
            <person name="Yoshinaga Y."/>
            <person name="Martin F.M."/>
            <person name="Grigoriev I.V."/>
            <person name="Hibbett D.S."/>
        </authorList>
    </citation>
    <scope>NUCLEOTIDE SEQUENCE [LARGE SCALE GENOMIC DNA]</scope>
    <source>
        <strain evidence="6 7">HHB10207 ss-3</strain>
    </source>
</reference>
<evidence type="ECO:0000256" key="4">
    <source>
        <dbReference type="ARBA" id="ARBA00023136"/>
    </source>
</evidence>
<keyword evidence="4 5" id="KW-0472">Membrane</keyword>
<dbReference type="EMBL" id="KV428041">
    <property type="protein sequence ID" value="KZT39778.1"/>
    <property type="molecule type" value="Genomic_DNA"/>
</dbReference>
<evidence type="ECO:0000313" key="6">
    <source>
        <dbReference type="EMBL" id="KZT39778.1"/>
    </source>
</evidence>